<reference evidence="1 2" key="2">
    <citation type="journal article" date="2011" name="Stand. Genomic Sci.">
        <title>Complete genome sequence of Leadbetterella byssophila type strain (4M15).</title>
        <authorList>
            <person name="Abt B."/>
            <person name="Teshima H."/>
            <person name="Lucas S."/>
            <person name="Lapidus A."/>
            <person name="Del Rio T.G."/>
            <person name="Nolan M."/>
            <person name="Tice H."/>
            <person name="Cheng J.F."/>
            <person name="Pitluck S."/>
            <person name="Liolios K."/>
            <person name="Pagani I."/>
            <person name="Ivanova N."/>
            <person name="Mavromatis K."/>
            <person name="Pati A."/>
            <person name="Tapia R."/>
            <person name="Han C."/>
            <person name="Goodwin L."/>
            <person name="Chen A."/>
            <person name="Palaniappan K."/>
            <person name="Land M."/>
            <person name="Hauser L."/>
            <person name="Chang Y.J."/>
            <person name="Jeffries C.D."/>
            <person name="Rohde M."/>
            <person name="Goker M."/>
            <person name="Tindall B.J."/>
            <person name="Detter J.C."/>
            <person name="Woyke T."/>
            <person name="Bristow J."/>
            <person name="Eisen J.A."/>
            <person name="Markowitz V."/>
            <person name="Hugenholtz P."/>
            <person name="Klenk H.P."/>
            <person name="Kyrpides N.C."/>
        </authorList>
    </citation>
    <scope>NUCLEOTIDE SEQUENCE [LARGE SCALE GENOMIC DNA]</scope>
    <source>
        <strain evidence="2">DSM 17132 / JCM 16389 / KACC 11308 / NBRC 106382 / 4M15</strain>
    </source>
</reference>
<reference key="1">
    <citation type="submission" date="2010-11" db="EMBL/GenBank/DDBJ databases">
        <title>The complete genome of Leadbetterella byssophila DSM 17132.</title>
        <authorList>
            <consortium name="US DOE Joint Genome Institute (JGI-PGF)"/>
            <person name="Lucas S."/>
            <person name="Copeland A."/>
            <person name="Lapidus A."/>
            <person name="Glavina del Rio T."/>
            <person name="Dalin E."/>
            <person name="Tice H."/>
            <person name="Bruce D."/>
            <person name="Goodwin L."/>
            <person name="Pitluck S."/>
            <person name="Kyrpides N."/>
            <person name="Mavromatis K."/>
            <person name="Ivanova N."/>
            <person name="Teshima H."/>
            <person name="Brettin T."/>
            <person name="Detter J.C."/>
            <person name="Han C."/>
            <person name="Tapia R."/>
            <person name="Land M."/>
            <person name="Hauser L."/>
            <person name="Markowitz V."/>
            <person name="Cheng J.-F."/>
            <person name="Hugenholtz P."/>
            <person name="Woyke T."/>
            <person name="Wu D."/>
            <person name="Tindall B."/>
            <person name="Pomrenke H.G."/>
            <person name="Brambilla E."/>
            <person name="Klenk H.-P."/>
            <person name="Eisen J.A."/>
        </authorList>
    </citation>
    <scope>NUCLEOTIDE SEQUENCE [LARGE SCALE GENOMIC DNA]</scope>
    <source>
        <strain>DSM 17132</strain>
    </source>
</reference>
<sequence>MKHLIPLLFLSLALHAQLREVAHNSILLPEGVQEDLDLIPYEEDVLLVNYQTDPYGRDRKISFYKFNGNLEVIWNPIAPLPRFYEPIGQVVSGRSLYHLSHDKGSKKFHLLDFDLFTHKVTAHSFESLTSLDKIGFSVFKGMPIVYGWYNDKPVIEIHDLEAKTGKVLPQVYQKNTELRGLFFNSMRDEIYVLTSSSTTCIVSLGTYDANGKLLYRKILGDKKHKLQDFDFTLGSDGTPYLAGTYNSYCAPLAEGFFFGSLEEPLHFKSLISFSKYTENLPSRQVRRLEMKRDKGKKIDIRQKTLFRANGFVSTLEFYQALSSSAQIQNYQGGSMTVSENKVNQLMVLEWDQDGNVVQEDVFKIESDPFIRFEPQSALLFTKDQFVPFLPYKRGLSYLIDGKKEFHLLFSPEEPWKVDDGDFSVQTLDFKSLLVYGVAESRPFEAGSQQIYFIKKLQW</sequence>
<evidence type="ECO:0000313" key="1">
    <source>
        <dbReference type="EMBL" id="ADQ16407.1"/>
    </source>
</evidence>
<dbReference type="KEGG" id="lby:Lbys_0645"/>
<dbReference type="STRING" id="649349.Lbys_0645"/>
<organism evidence="1 2">
    <name type="scientific">Leadbetterella byssophila (strain DSM 17132 / JCM 16389 / KACC 11308 / NBRC 106382 / 4M15)</name>
    <dbReference type="NCBI Taxonomy" id="649349"/>
    <lineage>
        <taxon>Bacteria</taxon>
        <taxon>Pseudomonadati</taxon>
        <taxon>Bacteroidota</taxon>
        <taxon>Cytophagia</taxon>
        <taxon>Cytophagales</taxon>
        <taxon>Leadbetterellaceae</taxon>
        <taxon>Leadbetterella</taxon>
    </lineage>
</organism>
<dbReference type="EMBL" id="CP002305">
    <property type="protein sequence ID" value="ADQ16407.1"/>
    <property type="molecule type" value="Genomic_DNA"/>
</dbReference>
<dbReference type="HOGENOM" id="CLU_596894_0_0_10"/>
<gene>
    <name evidence="1" type="ordered locus">Lbys_0645</name>
</gene>
<dbReference type="AlphaFoldDB" id="E4RYP5"/>
<dbReference type="Proteomes" id="UP000007435">
    <property type="component" value="Chromosome"/>
</dbReference>
<keyword evidence="2" id="KW-1185">Reference proteome</keyword>
<dbReference type="OrthoDB" id="1059469at2"/>
<proteinExistence type="predicted"/>
<evidence type="ECO:0000313" key="2">
    <source>
        <dbReference type="Proteomes" id="UP000007435"/>
    </source>
</evidence>
<name>E4RYP5_LEAB4</name>
<accession>E4RYP5</accession>
<protein>
    <submittedName>
        <fullName evidence="1">Uncharacterized protein</fullName>
    </submittedName>
</protein>
<dbReference type="RefSeq" id="WP_013407459.1">
    <property type="nucleotide sequence ID" value="NC_014655.1"/>
</dbReference>